<reference evidence="7" key="1">
    <citation type="journal article" date="2017" name="Nat. Genet.">
        <title>Contrasting evolutionary genome dynamics between domesticated and wild yeasts.</title>
        <authorList>
            <person name="Yue J.X."/>
            <person name="Li J."/>
            <person name="Aigrain L."/>
            <person name="Hallin J."/>
            <person name="Persson K."/>
            <person name="Oliver K."/>
            <person name="Bergstrom A."/>
            <person name="Coupland P."/>
            <person name="Warringer J."/>
            <person name="Lagomarsino M.C."/>
            <person name="Fischer G."/>
            <person name="Durbin R."/>
            <person name="Liti G."/>
        </authorList>
    </citation>
    <scope>NUCLEOTIDE SEQUENCE</scope>
    <source>
        <strain evidence="7">CBS432</strain>
    </source>
</reference>
<evidence type="ECO:0000256" key="1">
    <source>
        <dbReference type="ARBA" id="ARBA00004496"/>
    </source>
</evidence>
<feature type="compositionally biased region" description="Low complexity" evidence="6">
    <location>
        <begin position="639"/>
        <end position="648"/>
    </location>
</feature>
<feature type="region of interest" description="Disordered" evidence="6">
    <location>
        <begin position="626"/>
        <end position="659"/>
    </location>
</feature>
<dbReference type="SMART" id="SM00028">
    <property type="entry name" value="TPR"/>
    <property type="match status" value="6"/>
</dbReference>
<keyword evidence="3" id="KW-0677">Repeat</keyword>
<dbReference type="Gene3D" id="1.25.40.1010">
    <property type="match status" value="1"/>
</dbReference>
<dbReference type="SUPFAM" id="SSF48452">
    <property type="entry name" value="TPR-like"/>
    <property type="match status" value="2"/>
</dbReference>
<organism evidence="7">
    <name type="scientific">Saccharomyces paradoxus</name>
    <name type="common">Yeast</name>
    <name type="synonym">Saccharomyces douglasii</name>
    <dbReference type="NCBI Taxonomy" id="27291"/>
    <lineage>
        <taxon>Eukaryota</taxon>
        <taxon>Fungi</taxon>
        <taxon>Dikarya</taxon>
        <taxon>Ascomycota</taxon>
        <taxon>Saccharomycotina</taxon>
        <taxon>Saccharomycetes</taxon>
        <taxon>Saccharomycetales</taxon>
        <taxon>Saccharomycetaceae</taxon>
        <taxon>Saccharomyces</taxon>
    </lineage>
</organism>
<dbReference type="GeneID" id="54629439"/>
<evidence type="ECO:0000256" key="2">
    <source>
        <dbReference type="ARBA" id="ARBA00022490"/>
    </source>
</evidence>
<dbReference type="VEuPathDB" id="FungiDB:SPAR_D01920"/>
<evidence type="ECO:0000313" key="7">
    <source>
        <dbReference type="RefSeq" id="XP_033765225.1"/>
    </source>
</evidence>
<dbReference type="OrthoDB" id="10263032at2759"/>
<dbReference type="RefSeq" id="XP_033765225.1">
    <property type="nucleotide sequence ID" value="XM_033909334.1"/>
</dbReference>
<dbReference type="PIRSF" id="PIRSF000422">
    <property type="entry name" value="N-terminal-AcTrfase-A_aux_su"/>
    <property type="match status" value="1"/>
</dbReference>
<dbReference type="FunFam" id="1.25.40.1040:FF:000003">
    <property type="entry name" value="N-terminal acetyltransferase A, auxiliary subunit"/>
    <property type="match status" value="1"/>
</dbReference>
<proteinExistence type="predicted"/>
<evidence type="ECO:0000256" key="4">
    <source>
        <dbReference type="ARBA" id="ARBA00022803"/>
    </source>
</evidence>
<name>A0A8B8UN65_SACPA</name>
<keyword evidence="5" id="KW-0175">Coiled coil</keyword>
<dbReference type="AlphaFoldDB" id="A0A8B8UN65"/>
<keyword evidence="2" id="KW-0963">Cytoplasm</keyword>
<evidence type="ECO:0000256" key="6">
    <source>
        <dbReference type="SAM" id="MobiDB-lite"/>
    </source>
</evidence>
<sequence length="856" mass="98996">MSRKRGTKPKPVAKTALKKENDQFLEALKLYEGKQYKKSLKLLDAILKKDGSHVDSLALKGLDLYSVGEKDDAASYVANAIRKIEGVSASPICCHVLGIYMRNTKEYKESIKWFTAALNNGSTNKQIHRDLATLQSQIGDFKSALVSRKKYWESFLGYRANWTSLAVAQDVNGERQQAINTLSQFEKLAEGKISDSEKYEHSECLMYKNDIMYKAAGDNQDKLQNVLKHLNDVEPCVFDKFGLLERKATVYMKLGQLKDASIVYRTLIKRNPDNFKYYKLLEVSLGIQGDDKLRKALYGKLEQFYPRCEPPKFIPLTFLQDEEELDKKLKEYVLPQLKRGVPATFSNVKPLYQRRKSKVSPLLEKIVLDYLSGLDGTQDPIPFIWTNYYLSQHYLFLNDFPKAQEYIDAALDHTPTLVEFYILKARILKHLGLMDTAAEILEEGRQLDLQDRFINCKTVKYFLRANNIDKGVEIASLFTKNDDSVNGIKDLHLVEASWFIVEQAEAYYRLYLERKKRLDDLVSLKNGEEEDENGGTANDIKENQWLVRKYKGLALKRFNAIPKFYKQFEDDQLDFHSYCMRKGTPRAYLEMLKWGKALYTKPMYVRAMKEASKLYFQMHDDHLKRKSDSVDENADEIENNGQNSISSSQKKKAKKEAAAMNKRKEIEAKSVAAYPNDQDSDVFGEKLIETATPMENFATEFYNNYSKQVREDERDCVLDFEFNYRVGKLALCFASLNKFAKKFGSKNGLFGSMAIVLLHATRNNTPFDPILKKVVTKSLEKDYSEMLPLNEISNDSFDWLKFYQEKFDENDINGLLFLYRYREDVPVEQSNLKEIIINSLSPLEPHAQNEILQYQL</sequence>
<evidence type="ECO:0000256" key="3">
    <source>
        <dbReference type="ARBA" id="ARBA00022737"/>
    </source>
</evidence>
<dbReference type="PANTHER" id="PTHR22767">
    <property type="entry name" value="N-TERMINAL ACETYLTRANSFERASE-RELATED"/>
    <property type="match status" value="1"/>
</dbReference>
<comment type="subcellular location">
    <subcellularLocation>
        <location evidence="1">Cytoplasm</location>
    </subcellularLocation>
</comment>
<dbReference type="Pfam" id="PF12569">
    <property type="entry name" value="NatA_aux_su"/>
    <property type="match status" value="2"/>
</dbReference>
<dbReference type="PANTHER" id="PTHR22767:SF2">
    <property type="entry name" value="N(ALPHA)-ACETYLTRANSFERASE 15_16, ISOFORM A"/>
    <property type="match status" value="1"/>
</dbReference>
<gene>
    <name evidence="7" type="primary">NAT1</name>
    <name evidence="7" type="ORF">SPAR_D01920</name>
</gene>
<dbReference type="InterPro" id="IPR019734">
    <property type="entry name" value="TPR_rpt"/>
</dbReference>
<dbReference type="InterPro" id="IPR011990">
    <property type="entry name" value="TPR-like_helical_dom_sf"/>
</dbReference>
<dbReference type="FunFam" id="1.25.40.1010:FF:000005">
    <property type="entry name" value="N-terminal acetyltransferase A complex subunit NAT1"/>
    <property type="match status" value="1"/>
</dbReference>
<dbReference type="KEGG" id="spao:SPAR_D01920"/>
<dbReference type="GO" id="GO:0031415">
    <property type="term" value="C:NatA complex"/>
    <property type="evidence" value="ECO:0007669"/>
    <property type="project" value="TreeGrafter"/>
</dbReference>
<protein>
    <submittedName>
        <fullName evidence="7">Peptide alpha-N-acetyltransferase complex A subunit NAT1</fullName>
    </submittedName>
</protein>
<keyword evidence="4" id="KW-0802">TPR repeat</keyword>
<dbReference type="InterPro" id="IPR021183">
    <property type="entry name" value="NatA_aux_su"/>
</dbReference>
<accession>A0A8B8UN65</accession>
<reference evidence="7" key="2">
    <citation type="submission" date="2020-01" db="EMBL/GenBank/DDBJ databases">
        <title>Population-level Yeast Reference Genomes.</title>
        <authorList>
            <person name="Yue J.-X."/>
        </authorList>
    </citation>
    <scope>NUCLEOTIDE SEQUENCE</scope>
    <source>
        <strain evidence="7">CBS432</strain>
    </source>
</reference>
<dbReference type="Gene3D" id="1.25.40.1040">
    <property type="match status" value="1"/>
</dbReference>
<reference evidence="7" key="4">
    <citation type="submission" date="2025-08" db="UniProtKB">
        <authorList>
            <consortium name="RefSeq"/>
        </authorList>
    </citation>
    <scope>IDENTIFICATION</scope>
    <source>
        <strain evidence="7">CBS432</strain>
    </source>
</reference>
<evidence type="ECO:0000256" key="5">
    <source>
        <dbReference type="ARBA" id="ARBA00023054"/>
    </source>
</evidence>
<reference evidence="7" key="3">
    <citation type="submission" date="2025-07" db="EMBL/GenBank/DDBJ databases">
        <authorList>
            <consortium name="NCBI Genome Project"/>
        </authorList>
    </citation>
    <scope>NUCLEOTIDE SEQUENCE</scope>
    <source>
        <strain evidence="7">CBS432</strain>
    </source>
</reference>